<dbReference type="PROSITE" id="PS00463">
    <property type="entry name" value="ZN2_CY6_FUNGAL_1"/>
    <property type="match status" value="1"/>
</dbReference>
<dbReference type="GO" id="GO:0008270">
    <property type="term" value="F:zinc ion binding"/>
    <property type="evidence" value="ECO:0007669"/>
    <property type="project" value="InterPro"/>
</dbReference>
<dbReference type="SUPFAM" id="SSF57701">
    <property type="entry name" value="Zn2/Cys6 DNA-binding domain"/>
    <property type="match status" value="1"/>
</dbReference>
<accession>A0A9P9EZC6</accession>
<dbReference type="Gene3D" id="4.10.240.10">
    <property type="entry name" value="Zn(2)-C6 fungal-type DNA-binding domain"/>
    <property type="match status" value="1"/>
</dbReference>
<evidence type="ECO:0000259" key="3">
    <source>
        <dbReference type="PROSITE" id="PS50048"/>
    </source>
</evidence>
<dbReference type="PANTHER" id="PTHR37534:SF17">
    <property type="entry name" value="ZN(2)-C6 FUNGAL-TYPE DOMAIN-CONTAINING PROTEIN"/>
    <property type="match status" value="1"/>
</dbReference>
<dbReference type="Pfam" id="PF00172">
    <property type="entry name" value="Zn_clus"/>
    <property type="match status" value="1"/>
</dbReference>
<proteinExistence type="predicted"/>
<feature type="domain" description="Zn(2)-C6 fungal-type" evidence="3">
    <location>
        <begin position="14"/>
        <end position="43"/>
    </location>
</feature>
<dbReference type="GO" id="GO:0000976">
    <property type="term" value="F:transcription cis-regulatory region binding"/>
    <property type="evidence" value="ECO:0007669"/>
    <property type="project" value="TreeGrafter"/>
</dbReference>
<keyword evidence="2" id="KW-0539">Nucleus</keyword>
<keyword evidence="5" id="KW-1185">Reference proteome</keyword>
<dbReference type="GO" id="GO:0005634">
    <property type="term" value="C:nucleus"/>
    <property type="evidence" value="ECO:0007669"/>
    <property type="project" value="UniProtKB-SubCell"/>
</dbReference>
<dbReference type="InterPro" id="IPR036864">
    <property type="entry name" value="Zn2-C6_fun-type_DNA-bd_sf"/>
</dbReference>
<dbReference type="InterPro" id="IPR001138">
    <property type="entry name" value="Zn2Cys6_DnaBD"/>
</dbReference>
<sequence length="489" mass="54615">MPPKRRPYVPKTKGCHECSQRRIHCDRAEPQCKKCTQKGLKCSGLGIRHRFNDGVAARGKWVGKTMDKIYREKQEKLNGDSGATPRRSPCAAQKLMMESLHTLPGDRTRLDPSEGALVHSTASGVVFQSYDAEESTIDEEGIVPSTDIVLFQPFPDTISPEQRNLLLHFSQHIAIEMSAFDGVHNGWRHLILPLAHRDELVMSAVLATAVAHQGLGQLFKNKLQNNLDTLWQPQSSRLYAHAIRGLRERQELVHGNQLSKQSILVTILVLLSAVMVTGCSDFPVIFRMLESAVNAMGGRQGLGEGELPDFIMRQVNKMRVYAAPLLCEQTGMEIISSQRQTAQLLDCLNYTTQQSPEQALVLSSVSDMVEQACDIYLHHAFIDPKCASSPDTVAGMNSIRRVQRFKECLEAFPPGSPVNSVIIWATFVAALDCQLEEHKAYFEGALMQQFARNGFGNVLKGLEQVRQIWRRGAGERWTSMLPHGKVFVM</sequence>
<comment type="subcellular location">
    <subcellularLocation>
        <location evidence="1">Nucleus</location>
    </subcellularLocation>
</comment>
<evidence type="ECO:0000313" key="4">
    <source>
        <dbReference type="EMBL" id="KAH7148348.1"/>
    </source>
</evidence>
<protein>
    <recommendedName>
        <fullName evidence="3">Zn(2)-C6 fungal-type domain-containing protein</fullName>
    </recommendedName>
</protein>
<dbReference type="Proteomes" id="UP000738349">
    <property type="component" value="Unassembled WGS sequence"/>
</dbReference>
<comment type="caution">
    <text evidence="4">The sequence shown here is derived from an EMBL/GenBank/DDBJ whole genome shotgun (WGS) entry which is preliminary data.</text>
</comment>
<evidence type="ECO:0000256" key="1">
    <source>
        <dbReference type="ARBA" id="ARBA00004123"/>
    </source>
</evidence>
<dbReference type="SMART" id="SM00066">
    <property type="entry name" value="GAL4"/>
    <property type="match status" value="1"/>
</dbReference>
<dbReference type="EMBL" id="JAGMUV010000007">
    <property type="protein sequence ID" value="KAH7148348.1"/>
    <property type="molecule type" value="Genomic_DNA"/>
</dbReference>
<dbReference type="GO" id="GO:0000981">
    <property type="term" value="F:DNA-binding transcription factor activity, RNA polymerase II-specific"/>
    <property type="evidence" value="ECO:0007669"/>
    <property type="project" value="InterPro"/>
</dbReference>
<name>A0A9P9EZC6_9HYPO</name>
<organism evidence="4 5">
    <name type="scientific">Dactylonectria macrodidyma</name>
    <dbReference type="NCBI Taxonomy" id="307937"/>
    <lineage>
        <taxon>Eukaryota</taxon>
        <taxon>Fungi</taxon>
        <taxon>Dikarya</taxon>
        <taxon>Ascomycota</taxon>
        <taxon>Pezizomycotina</taxon>
        <taxon>Sordariomycetes</taxon>
        <taxon>Hypocreomycetidae</taxon>
        <taxon>Hypocreales</taxon>
        <taxon>Nectriaceae</taxon>
        <taxon>Dactylonectria</taxon>
    </lineage>
</organism>
<dbReference type="PROSITE" id="PS50048">
    <property type="entry name" value="ZN2_CY6_FUNGAL_2"/>
    <property type="match status" value="1"/>
</dbReference>
<reference evidence="4" key="1">
    <citation type="journal article" date="2021" name="Nat. Commun.">
        <title>Genetic determinants of endophytism in the Arabidopsis root mycobiome.</title>
        <authorList>
            <person name="Mesny F."/>
            <person name="Miyauchi S."/>
            <person name="Thiergart T."/>
            <person name="Pickel B."/>
            <person name="Atanasova L."/>
            <person name="Karlsson M."/>
            <person name="Huettel B."/>
            <person name="Barry K.W."/>
            <person name="Haridas S."/>
            <person name="Chen C."/>
            <person name="Bauer D."/>
            <person name="Andreopoulos W."/>
            <person name="Pangilinan J."/>
            <person name="LaButti K."/>
            <person name="Riley R."/>
            <person name="Lipzen A."/>
            <person name="Clum A."/>
            <person name="Drula E."/>
            <person name="Henrissat B."/>
            <person name="Kohler A."/>
            <person name="Grigoriev I.V."/>
            <person name="Martin F.M."/>
            <person name="Hacquard S."/>
        </authorList>
    </citation>
    <scope>NUCLEOTIDE SEQUENCE</scope>
    <source>
        <strain evidence="4">MPI-CAGE-AT-0147</strain>
    </source>
</reference>
<dbReference type="AlphaFoldDB" id="A0A9P9EZC6"/>
<dbReference type="GO" id="GO:0045944">
    <property type="term" value="P:positive regulation of transcription by RNA polymerase II"/>
    <property type="evidence" value="ECO:0007669"/>
    <property type="project" value="TreeGrafter"/>
</dbReference>
<dbReference type="CDD" id="cd00067">
    <property type="entry name" value="GAL4"/>
    <property type="match status" value="1"/>
</dbReference>
<evidence type="ECO:0000256" key="2">
    <source>
        <dbReference type="ARBA" id="ARBA00023242"/>
    </source>
</evidence>
<gene>
    <name evidence="4" type="ORF">EDB81DRAFT_868700</name>
</gene>
<dbReference type="InterPro" id="IPR021858">
    <property type="entry name" value="Fun_TF"/>
</dbReference>
<dbReference type="Pfam" id="PF11951">
    <property type="entry name" value="Fungal_trans_2"/>
    <property type="match status" value="2"/>
</dbReference>
<dbReference type="PANTHER" id="PTHR37534">
    <property type="entry name" value="TRANSCRIPTIONAL ACTIVATOR PROTEIN UGA3"/>
    <property type="match status" value="1"/>
</dbReference>
<evidence type="ECO:0000313" key="5">
    <source>
        <dbReference type="Proteomes" id="UP000738349"/>
    </source>
</evidence>
<dbReference type="OrthoDB" id="5386330at2759"/>